<gene>
    <name evidence="11" type="primary">flgM</name>
    <name evidence="11" type="ORF">C2869_16710</name>
</gene>
<dbReference type="InterPro" id="IPR031316">
    <property type="entry name" value="FlgM_C"/>
</dbReference>
<reference evidence="11 12" key="1">
    <citation type="submission" date="2018-01" db="EMBL/GenBank/DDBJ databases">
        <title>Genome sequence of a Cantenovulum-like bacteria.</title>
        <authorList>
            <person name="Tan W.R."/>
            <person name="Lau N.-S."/>
            <person name="Go F."/>
            <person name="Amirul A.-A.A."/>
        </authorList>
    </citation>
    <scope>NUCLEOTIDE SEQUENCE [LARGE SCALE GENOMIC DNA]</scope>
    <source>
        <strain evidence="11 12">CCB-QB4</strain>
    </source>
</reference>
<dbReference type="GO" id="GO:0045892">
    <property type="term" value="P:negative regulation of DNA-templated transcription"/>
    <property type="evidence" value="ECO:0007669"/>
    <property type="project" value="InterPro"/>
</dbReference>
<dbReference type="Pfam" id="PF04316">
    <property type="entry name" value="FlgM"/>
    <property type="match status" value="1"/>
</dbReference>
<dbReference type="InterPro" id="IPR007412">
    <property type="entry name" value="FlgM"/>
</dbReference>
<feature type="compositionally biased region" description="Low complexity" evidence="9">
    <location>
        <begin position="19"/>
        <end position="44"/>
    </location>
</feature>
<dbReference type="AlphaFoldDB" id="A0A2S0VUR3"/>
<dbReference type="KEGG" id="cate:C2869_16710"/>
<keyword evidence="11" id="KW-0969">Cilium</keyword>
<evidence type="ECO:0000256" key="2">
    <source>
        <dbReference type="ARBA" id="ARBA00017823"/>
    </source>
</evidence>
<dbReference type="RefSeq" id="WP_108604026.1">
    <property type="nucleotide sequence ID" value="NZ_CP026604.1"/>
</dbReference>
<evidence type="ECO:0000256" key="6">
    <source>
        <dbReference type="ARBA" id="ARBA00023163"/>
    </source>
</evidence>
<evidence type="ECO:0000256" key="1">
    <source>
        <dbReference type="ARBA" id="ARBA00005322"/>
    </source>
</evidence>
<dbReference type="SUPFAM" id="SSF101498">
    <property type="entry name" value="Anti-sigma factor FlgM"/>
    <property type="match status" value="1"/>
</dbReference>
<comment type="function">
    <text evidence="7">Responsible for the coupling of flagellin expression to flagellar assembly by preventing expression of the flagellin genes when a component of the middle class of proteins is defective. It negatively regulates flagellar genes by inhibiting the activity of FliA by directly binding to FliA.</text>
</comment>
<evidence type="ECO:0000256" key="9">
    <source>
        <dbReference type="SAM" id="MobiDB-lite"/>
    </source>
</evidence>
<keyword evidence="6" id="KW-0804">Transcription</keyword>
<feature type="compositionally biased region" description="Polar residues" evidence="9">
    <location>
        <begin position="45"/>
        <end position="69"/>
    </location>
</feature>
<keyword evidence="11" id="KW-0282">Flagellum</keyword>
<evidence type="ECO:0000259" key="10">
    <source>
        <dbReference type="Pfam" id="PF04316"/>
    </source>
</evidence>
<sequence>MAININNLANNQVTARQAEQQQVQQQNNQGAQQSAQAQANTARQDSVSLTNNAQQLNNATKKANASSGFDQEKVDKIKKAIADGSYKVDAERLAANMITKEGNIFGL</sequence>
<evidence type="ECO:0000256" key="4">
    <source>
        <dbReference type="ARBA" id="ARBA00022795"/>
    </source>
</evidence>
<comment type="similarity">
    <text evidence="1">Belongs to the FlgM family.</text>
</comment>
<keyword evidence="12" id="KW-1185">Reference proteome</keyword>
<evidence type="ECO:0000256" key="7">
    <source>
        <dbReference type="ARBA" id="ARBA00024739"/>
    </source>
</evidence>
<evidence type="ECO:0000256" key="8">
    <source>
        <dbReference type="ARBA" id="ARBA00030117"/>
    </source>
</evidence>
<name>A0A2S0VUR3_9ALTE</name>
<dbReference type="OrthoDB" id="7064195at2"/>
<keyword evidence="4" id="KW-1005">Bacterial flagellum biogenesis</keyword>
<feature type="region of interest" description="Disordered" evidence="9">
    <location>
        <begin position="19"/>
        <end position="70"/>
    </location>
</feature>
<evidence type="ECO:0000313" key="11">
    <source>
        <dbReference type="EMBL" id="AWB67961.1"/>
    </source>
</evidence>
<organism evidence="11 12">
    <name type="scientific">Saccharobesus litoralis</name>
    <dbReference type="NCBI Taxonomy" id="2172099"/>
    <lineage>
        <taxon>Bacteria</taxon>
        <taxon>Pseudomonadati</taxon>
        <taxon>Pseudomonadota</taxon>
        <taxon>Gammaproteobacteria</taxon>
        <taxon>Alteromonadales</taxon>
        <taxon>Alteromonadaceae</taxon>
        <taxon>Saccharobesus</taxon>
    </lineage>
</organism>
<keyword evidence="5" id="KW-0805">Transcription regulation</keyword>
<keyword evidence="3" id="KW-0678">Repressor</keyword>
<dbReference type="EMBL" id="CP026604">
    <property type="protein sequence ID" value="AWB67961.1"/>
    <property type="molecule type" value="Genomic_DNA"/>
</dbReference>
<accession>A0A2S0VUR3</accession>
<protein>
    <recommendedName>
        <fullName evidence="2">Negative regulator of flagellin synthesis</fullName>
    </recommendedName>
    <alternativeName>
        <fullName evidence="8">Anti-sigma-28 factor</fullName>
    </alternativeName>
</protein>
<proteinExistence type="inferred from homology"/>
<feature type="domain" description="Anti-sigma-28 factor FlgM C-terminal" evidence="10">
    <location>
        <begin position="45"/>
        <end position="98"/>
    </location>
</feature>
<evidence type="ECO:0000256" key="5">
    <source>
        <dbReference type="ARBA" id="ARBA00023015"/>
    </source>
</evidence>
<dbReference type="NCBIfam" id="TIGR03824">
    <property type="entry name" value="FlgM_jcvi"/>
    <property type="match status" value="1"/>
</dbReference>
<dbReference type="InterPro" id="IPR035890">
    <property type="entry name" value="Anti-sigma-28_factor_FlgM_sf"/>
</dbReference>
<keyword evidence="11" id="KW-0966">Cell projection</keyword>
<dbReference type="GO" id="GO:0044781">
    <property type="term" value="P:bacterial-type flagellum organization"/>
    <property type="evidence" value="ECO:0007669"/>
    <property type="project" value="UniProtKB-KW"/>
</dbReference>
<evidence type="ECO:0000256" key="3">
    <source>
        <dbReference type="ARBA" id="ARBA00022491"/>
    </source>
</evidence>
<evidence type="ECO:0000313" key="12">
    <source>
        <dbReference type="Proteomes" id="UP000244441"/>
    </source>
</evidence>
<dbReference type="Proteomes" id="UP000244441">
    <property type="component" value="Chromosome"/>
</dbReference>